<organism evidence="11 12">
    <name type="scientific">Pseudidiomarina indica</name>
    <dbReference type="NCBI Taxonomy" id="1159017"/>
    <lineage>
        <taxon>Bacteria</taxon>
        <taxon>Pseudomonadati</taxon>
        <taxon>Pseudomonadota</taxon>
        <taxon>Gammaproteobacteria</taxon>
        <taxon>Alteromonadales</taxon>
        <taxon>Idiomarinaceae</taxon>
        <taxon>Pseudidiomarina</taxon>
    </lineage>
</organism>
<comment type="catalytic activity">
    <reaction evidence="3">
        <text>uridine(65) in tRNA = pseudouridine(65) in tRNA</text>
        <dbReference type="Rhea" id="RHEA:42536"/>
        <dbReference type="Rhea" id="RHEA-COMP:10103"/>
        <dbReference type="Rhea" id="RHEA-COMP:10104"/>
        <dbReference type="ChEBI" id="CHEBI:65314"/>
        <dbReference type="ChEBI" id="CHEBI:65315"/>
        <dbReference type="EC" id="5.4.99.26"/>
    </reaction>
</comment>
<dbReference type="STRING" id="1159017.SAMN02927930_00313"/>
<sequence length="249" mass="28786">MTFKPMEPLSILYQDDFLIAVDKPSGLLVHRSWIARDAQEFALQRVRDQINQRVYPVHRLDRPTSGILLFAKDPETARLMMPLFSGRQVEKTYHAVVRGYLNDGTLDYPLQEELDKIADAQANPDKAAQEAVTIYRCLERIELPVAVGKRYASSRYSLMELTPLTGRKHQLRRHMSHLRHPIIGDTRHGDGRHNRFFREQFGLQRLLLAATGLRFSHPHTKSAVHIELPIPDDLLRVFRTPIQPSEEVR</sequence>
<evidence type="ECO:0000256" key="3">
    <source>
        <dbReference type="ARBA" id="ARBA00036607"/>
    </source>
</evidence>
<dbReference type="NCBIfam" id="NF008321">
    <property type="entry name" value="PRK11112.1"/>
    <property type="match status" value="1"/>
</dbReference>
<evidence type="ECO:0000259" key="10">
    <source>
        <dbReference type="Pfam" id="PF00849"/>
    </source>
</evidence>
<evidence type="ECO:0000313" key="12">
    <source>
        <dbReference type="Proteomes" id="UP000199626"/>
    </source>
</evidence>
<gene>
    <name evidence="11" type="ORF">SAMN02927930_00313</name>
</gene>
<keyword evidence="2" id="KW-0413">Isomerase</keyword>
<dbReference type="AlphaFoldDB" id="A0A1G6AFU4"/>
<dbReference type="Gene3D" id="3.30.2350.10">
    <property type="entry name" value="Pseudouridine synthase"/>
    <property type="match status" value="1"/>
</dbReference>
<dbReference type="GO" id="GO:0160149">
    <property type="term" value="F:tRNA pseudouridine(65) synthase activity"/>
    <property type="evidence" value="ECO:0007669"/>
    <property type="project" value="UniProtKB-EC"/>
</dbReference>
<evidence type="ECO:0000256" key="2">
    <source>
        <dbReference type="ARBA" id="ARBA00023235"/>
    </source>
</evidence>
<dbReference type="SUPFAM" id="SSF55120">
    <property type="entry name" value="Pseudouridine synthase"/>
    <property type="match status" value="1"/>
</dbReference>
<feature type="domain" description="Pseudouridine synthase RsuA/RluA-like" evidence="10">
    <location>
        <begin position="18"/>
        <end position="177"/>
    </location>
</feature>
<accession>A0A1G6AFU4</accession>
<dbReference type="GO" id="GO:0008033">
    <property type="term" value="P:tRNA processing"/>
    <property type="evidence" value="ECO:0007669"/>
    <property type="project" value="UniProtKB-KW"/>
</dbReference>
<dbReference type="PANTHER" id="PTHR21600:SF56">
    <property type="entry name" value="TRNA PSEUDOURIDINE SYNTHASE C"/>
    <property type="match status" value="1"/>
</dbReference>
<proteinExistence type="predicted"/>
<dbReference type="GO" id="GO:0000455">
    <property type="term" value="P:enzyme-directed rRNA pseudouridine synthesis"/>
    <property type="evidence" value="ECO:0007669"/>
    <property type="project" value="TreeGrafter"/>
</dbReference>
<keyword evidence="1" id="KW-0819">tRNA processing</keyword>
<dbReference type="Pfam" id="PF00849">
    <property type="entry name" value="PseudoU_synth_2"/>
    <property type="match status" value="1"/>
</dbReference>
<dbReference type="PANTHER" id="PTHR21600">
    <property type="entry name" value="MITOCHONDRIAL RNA PSEUDOURIDINE SYNTHASE"/>
    <property type="match status" value="1"/>
</dbReference>
<dbReference type="EMBL" id="FMXN01000001">
    <property type="protein sequence ID" value="SDB06963.1"/>
    <property type="molecule type" value="Genomic_DNA"/>
</dbReference>
<evidence type="ECO:0000256" key="1">
    <source>
        <dbReference type="ARBA" id="ARBA00022694"/>
    </source>
</evidence>
<dbReference type="InterPro" id="IPR006145">
    <property type="entry name" value="PsdUridine_synth_RsuA/RluA"/>
</dbReference>
<comment type="function">
    <text evidence="4">Responsible for synthesis of pseudouridine from uracil-65 in transfer RNAs.</text>
</comment>
<evidence type="ECO:0000256" key="9">
    <source>
        <dbReference type="ARBA" id="ARBA00043049"/>
    </source>
</evidence>
<dbReference type="PROSITE" id="PS01129">
    <property type="entry name" value="PSI_RLU"/>
    <property type="match status" value="1"/>
</dbReference>
<evidence type="ECO:0000256" key="8">
    <source>
        <dbReference type="ARBA" id="ARBA00041975"/>
    </source>
</evidence>
<dbReference type="InterPro" id="IPR050188">
    <property type="entry name" value="RluA_PseudoU_synthase"/>
</dbReference>
<dbReference type="Proteomes" id="UP000199626">
    <property type="component" value="Unassembled WGS sequence"/>
</dbReference>
<dbReference type="InterPro" id="IPR006224">
    <property type="entry name" value="PsdUridine_synth_RluA-like_CS"/>
</dbReference>
<protein>
    <recommendedName>
        <fullName evidence="6">tRNA pseudouridine synthase C</fullName>
        <ecNumber evidence="5">5.4.99.26</ecNumber>
    </recommendedName>
    <alternativeName>
        <fullName evidence="8">tRNA pseudouridine(65) synthase</fullName>
    </alternativeName>
    <alternativeName>
        <fullName evidence="9">tRNA pseudouridylate synthase C</fullName>
    </alternativeName>
    <alternativeName>
        <fullName evidence="7">tRNA-uridine isomerase C</fullName>
    </alternativeName>
</protein>
<dbReference type="InterPro" id="IPR020103">
    <property type="entry name" value="PsdUridine_synth_cat_dom_sf"/>
</dbReference>
<evidence type="ECO:0000256" key="7">
    <source>
        <dbReference type="ARBA" id="ARBA00041803"/>
    </source>
</evidence>
<dbReference type="RefSeq" id="WP_233340076.1">
    <property type="nucleotide sequence ID" value="NZ_FMXN01000001.1"/>
</dbReference>
<name>A0A1G6AFU4_9GAMM</name>
<evidence type="ECO:0000256" key="6">
    <source>
        <dbReference type="ARBA" id="ARBA00040675"/>
    </source>
</evidence>
<reference evidence="12" key="1">
    <citation type="submission" date="2016-10" db="EMBL/GenBank/DDBJ databases">
        <authorList>
            <person name="Varghese N."/>
            <person name="Submissions S."/>
        </authorList>
    </citation>
    <scope>NUCLEOTIDE SEQUENCE [LARGE SCALE GENOMIC DNA]</scope>
    <source>
        <strain evidence="12">CGMCC 1.10824</strain>
    </source>
</reference>
<evidence type="ECO:0000256" key="5">
    <source>
        <dbReference type="ARBA" id="ARBA00038943"/>
    </source>
</evidence>
<dbReference type="GO" id="GO:0003723">
    <property type="term" value="F:RNA binding"/>
    <property type="evidence" value="ECO:0007669"/>
    <property type="project" value="InterPro"/>
</dbReference>
<keyword evidence="12" id="KW-1185">Reference proteome</keyword>
<evidence type="ECO:0000313" key="11">
    <source>
        <dbReference type="EMBL" id="SDB06963.1"/>
    </source>
</evidence>
<dbReference type="EC" id="5.4.99.26" evidence="5"/>
<evidence type="ECO:0000256" key="4">
    <source>
        <dbReference type="ARBA" id="ARBA00037670"/>
    </source>
</evidence>